<evidence type="ECO:0000256" key="3">
    <source>
        <dbReference type="ARBA" id="ARBA00022801"/>
    </source>
</evidence>
<accession>C4L1X5</accession>
<comment type="similarity">
    <text evidence="6">Belongs to the peptidase M3 family.</text>
</comment>
<feature type="domain" description="Peptidase M3A/M3B catalytic" evidence="7">
    <location>
        <begin position="149"/>
        <end position="520"/>
    </location>
</feature>
<dbReference type="GO" id="GO:0006508">
    <property type="term" value="P:proteolysis"/>
    <property type="evidence" value="ECO:0007669"/>
    <property type="project" value="UniProtKB-KW"/>
</dbReference>
<dbReference type="GO" id="GO:0004222">
    <property type="term" value="F:metalloendopeptidase activity"/>
    <property type="evidence" value="ECO:0007669"/>
    <property type="project" value="InterPro"/>
</dbReference>
<dbReference type="InterPro" id="IPR001567">
    <property type="entry name" value="Pept_M3A_M3B_dom"/>
</dbReference>
<dbReference type="AlphaFoldDB" id="C4L1X5"/>
<gene>
    <name evidence="8" type="ordered locus">EAT1b_0216</name>
</gene>
<evidence type="ECO:0000256" key="4">
    <source>
        <dbReference type="ARBA" id="ARBA00022833"/>
    </source>
</evidence>
<dbReference type="Gene3D" id="1.10.1370.30">
    <property type="match status" value="1"/>
</dbReference>
<dbReference type="Proteomes" id="UP000000716">
    <property type="component" value="Chromosome"/>
</dbReference>
<evidence type="ECO:0000256" key="1">
    <source>
        <dbReference type="ARBA" id="ARBA00022670"/>
    </source>
</evidence>
<comment type="cofactor">
    <cofactor evidence="6">
        <name>Zn(2+)</name>
        <dbReference type="ChEBI" id="CHEBI:29105"/>
    </cofactor>
    <text evidence="6">Binds 1 zinc ion.</text>
</comment>
<sequence length="550" mass="64464">MIDYKEIKETNQVLATFHKIDSNQLDGFISKHSILIGRYDEYVTKSYIDVKRHSDCEEANQRQHHVQTVIKPALNELKRHVSRIILQSIKDENHVTRLMRNRMNLYHEENVDLLIEEDQLIQKYLQIIGQLTDPTDHSKSIAELHGDLYDADESIRKQAFTLIYKAYVSTEGDITECLRSLIQNREHQAQRLNAKSYRELAFMKLGRLDYDAEDCIRFANQVSKHFEPLRRSFQQLQTKELKKSKLSPWDSFISPFSNHHDLSVSLHDLISGTERILNEVDPYFEKLFRDMCAKGHLDLTPRPNKAEGGFCESLPNSKSSFIFMNRFGGFDDYIVLIHEMGHAIHHDFSQQHLFFEAQTISFEVGEFAAMSLELFSMNQWTKIFSDERNLIQAKLEQFRLIIEFLPSVFIVDQFQHNLYDSEKNVDTFDEIFKRLVDQYETDLIDWSDVSDLKGKEWLRVIHLFETPFYYIEYALAQIAALRMYMQYRQHPVDTLNQYKNALALGGTASIPDTYRVAGVSLFPSEEELVELTDFLNAEIEQLVKQLNEID</sequence>
<evidence type="ECO:0000313" key="8">
    <source>
        <dbReference type="EMBL" id="ACQ69149.1"/>
    </source>
</evidence>
<keyword evidence="4 6" id="KW-0862">Zinc</keyword>
<keyword evidence="1 6" id="KW-0645">Protease</keyword>
<dbReference type="KEGG" id="eat:EAT1b_0216"/>
<name>C4L1X5_EXISA</name>
<dbReference type="InterPro" id="IPR045090">
    <property type="entry name" value="Pept_M3A_M3B"/>
</dbReference>
<evidence type="ECO:0000256" key="5">
    <source>
        <dbReference type="ARBA" id="ARBA00023049"/>
    </source>
</evidence>
<dbReference type="Pfam" id="PF01432">
    <property type="entry name" value="Peptidase_M3"/>
    <property type="match status" value="1"/>
</dbReference>
<dbReference type="GO" id="GO:0046872">
    <property type="term" value="F:metal ion binding"/>
    <property type="evidence" value="ECO:0007669"/>
    <property type="project" value="UniProtKB-UniRule"/>
</dbReference>
<dbReference type="HOGENOM" id="CLU_030403_3_0_9"/>
<reference evidence="8 9" key="1">
    <citation type="journal article" date="2011" name="J. Bacteriol.">
        <title>Complete genome sequence of the Thermophilic Bacterium Exiguobacterium sp. AT1b.</title>
        <authorList>
            <person name="Vishnivetskaya T.A."/>
            <person name="Lucas S."/>
            <person name="Copeland A."/>
            <person name="Lapidus A."/>
            <person name="Glavina Del Rio T."/>
            <person name="Dalin E."/>
            <person name="Tice H."/>
            <person name="Bruce D.C."/>
            <person name="Goodwin L.A."/>
            <person name="Pitluck S."/>
            <person name="Saunders E."/>
            <person name="Brettin T."/>
            <person name="Detter C."/>
            <person name="Han C."/>
            <person name="Larimer F."/>
            <person name="Land M.L."/>
            <person name="Hauser L.J."/>
            <person name="Kyrpides N.C."/>
            <person name="Ovchinnikova G."/>
            <person name="Kathariou S."/>
            <person name="Ramaley R.F."/>
            <person name="Rodrigues D.F."/>
            <person name="Hendrix C."/>
            <person name="Richardson P."/>
            <person name="Tiedje J.M."/>
        </authorList>
    </citation>
    <scope>NUCLEOTIDE SEQUENCE [LARGE SCALE GENOMIC DNA]</scope>
    <source>
        <strain evidence="9">ATCC BAA-1283 / AT1b</strain>
    </source>
</reference>
<organism evidence="8 9">
    <name type="scientific">Exiguobacterium sp. (strain ATCC BAA-1283 / AT1b)</name>
    <dbReference type="NCBI Taxonomy" id="360911"/>
    <lineage>
        <taxon>Bacteria</taxon>
        <taxon>Bacillati</taxon>
        <taxon>Bacillota</taxon>
        <taxon>Bacilli</taxon>
        <taxon>Bacillales</taxon>
        <taxon>Bacillales Family XII. Incertae Sedis</taxon>
        <taxon>Exiguobacterium</taxon>
    </lineage>
</organism>
<keyword evidence="3 6" id="KW-0378">Hydrolase</keyword>
<dbReference type="PANTHER" id="PTHR11804">
    <property type="entry name" value="PROTEASE M3 THIMET OLIGOPEPTIDASE-RELATED"/>
    <property type="match status" value="1"/>
</dbReference>
<evidence type="ECO:0000259" key="7">
    <source>
        <dbReference type="Pfam" id="PF01432"/>
    </source>
</evidence>
<dbReference type="PANTHER" id="PTHR11804:SF48">
    <property type="entry name" value="PUTATIVE-RELATED"/>
    <property type="match status" value="1"/>
</dbReference>
<evidence type="ECO:0000256" key="2">
    <source>
        <dbReference type="ARBA" id="ARBA00022723"/>
    </source>
</evidence>
<keyword evidence="2 6" id="KW-0479">Metal-binding</keyword>
<dbReference type="GO" id="GO:0006518">
    <property type="term" value="P:peptide metabolic process"/>
    <property type="evidence" value="ECO:0007669"/>
    <property type="project" value="TreeGrafter"/>
</dbReference>
<evidence type="ECO:0000313" key="9">
    <source>
        <dbReference type="Proteomes" id="UP000000716"/>
    </source>
</evidence>
<keyword evidence="9" id="KW-1185">Reference proteome</keyword>
<dbReference type="SUPFAM" id="SSF55486">
    <property type="entry name" value="Metalloproteases ('zincins'), catalytic domain"/>
    <property type="match status" value="1"/>
</dbReference>
<protein>
    <submittedName>
        <fullName evidence="8">Peptidase M3A and M3B thimet/oligopeptidase F</fullName>
    </submittedName>
</protein>
<dbReference type="EMBL" id="CP001615">
    <property type="protein sequence ID" value="ACQ69149.1"/>
    <property type="molecule type" value="Genomic_DNA"/>
</dbReference>
<evidence type="ECO:0000256" key="6">
    <source>
        <dbReference type="RuleBase" id="RU003435"/>
    </source>
</evidence>
<dbReference type="OrthoDB" id="9762795at2"/>
<keyword evidence="5 6" id="KW-0482">Metalloprotease</keyword>
<proteinExistence type="inferred from homology"/>
<dbReference type="eggNOG" id="COG1164">
    <property type="taxonomic scope" value="Bacteria"/>
</dbReference>
<dbReference type="RefSeq" id="WP_012726268.1">
    <property type="nucleotide sequence ID" value="NC_012673.1"/>
</dbReference>